<comment type="caution">
    <text evidence="2">The sequence shown here is derived from an EMBL/GenBank/DDBJ whole genome shotgun (WGS) entry which is preliminary data.</text>
</comment>
<feature type="region of interest" description="Disordered" evidence="1">
    <location>
        <begin position="174"/>
        <end position="205"/>
    </location>
</feature>
<evidence type="ECO:0000313" key="2">
    <source>
        <dbReference type="EMBL" id="MQL88865.1"/>
    </source>
</evidence>
<accession>A0A843UZ26</accession>
<feature type="compositionally biased region" description="Basic and acidic residues" evidence="1">
    <location>
        <begin position="186"/>
        <end position="195"/>
    </location>
</feature>
<proteinExistence type="predicted"/>
<name>A0A843UZ26_COLES</name>
<dbReference type="OrthoDB" id="1935019at2759"/>
<feature type="region of interest" description="Disordered" evidence="1">
    <location>
        <begin position="49"/>
        <end position="156"/>
    </location>
</feature>
<feature type="compositionally biased region" description="Acidic residues" evidence="1">
    <location>
        <begin position="196"/>
        <end position="205"/>
    </location>
</feature>
<feature type="compositionally biased region" description="Basic and acidic residues" evidence="1">
    <location>
        <begin position="142"/>
        <end position="156"/>
    </location>
</feature>
<dbReference type="AlphaFoldDB" id="A0A843UZ26"/>
<protein>
    <submittedName>
        <fullName evidence="2">Uncharacterized protein</fullName>
    </submittedName>
</protein>
<dbReference type="Proteomes" id="UP000652761">
    <property type="component" value="Unassembled WGS sequence"/>
</dbReference>
<evidence type="ECO:0000256" key="1">
    <source>
        <dbReference type="SAM" id="MobiDB-lite"/>
    </source>
</evidence>
<keyword evidence="3" id="KW-1185">Reference proteome</keyword>
<reference evidence="2" key="1">
    <citation type="submission" date="2017-07" db="EMBL/GenBank/DDBJ databases">
        <title>Taro Niue Genome Assembly and Annotation.</title>
        <authorList>
            <person name="Atibalentja N."/>
            <person name="Keating K."/>
            <person name="Fields C.J."/>
        </authorList>
    </citation>
    <scope>NUCLEOTIDE SEQUENCE</scope>
    <source>
        <strain evidence="2">Niue_2</strain>
        <tissue evidence="2">Leaf</tissue>
    </source>
</reference>
<dbReference type="EMBL" id="NMUH01001097">
    <property type="protein sequence ID" value="MQL88865.1"/>
    <property type="molecule type" value="Genomic_DNA"/>
</dbReference>
<gene>
    <name evidence="2" type="ORF">Taro_021437</name>
</gene>
<evidence type="ECO:0000313" key="3">
    <source>
        <dbReference type="Proteomes" id="UP000652761"/>
    </source>
</evidence>
<feature type="non-terminal residue" evidence="2">
    <location>
        <position position="256"/>
    </location>
</feature>
<organism evidence="2 3">
    <name type="scientific">Colocasia esculenta</name>
    <name type="common">Wild taro</name>
    <name type="synonym">Arum esculentum</name>
    <dbReference type="NCBI Taxonomy" id="4460"/>
    <lineage>
        <taxon>Eukaryota</taxon>
        <taxon>Viridiplantae</taxon>
        <taxon>Streptophyta</taxon>
        <taxon>Embryophyta</taxon>
        <taxon>Tracheophyta</taxon>
        <taxon>Spermatophyta</taxon>
        <taxon>Magnoliopsida</taxon>
        <taxon>Liliopsida</taxon>
        <taxon>Araceae</taxon>
        <taxon>Aroideae</taxon>
        <taxon>Colocasieae</taxon>
        <taxon>Colocasia</taxon>
    </lineage>
</organism>
<sequence length="256" mass="27831">TVANPDPNPVDVEELLCVAQNNLLLKLNVDMHTTTTSSSLDPDLSRRFDALRSHCPPPLPKRESPSDGPSNLLSGEQGGATAAGTSDAVEEKEEGEVRARKTRRARSSETTLRPGFPPSRTRIFPISLLIPKEVDDDNDGEDHDRDESDDGGDRVPKKEVEKLMRWAMDAACLDVVPTNNDDEEGIREREEKASDQNDDDEEDDPPLCFLLSYAPTAECVMVEDGEEGVGGVDILAVGMAPKDDGRKMGLNSCTGT</sequence>